<protein>
    <submittedName>
        <fullName evidence="1">Uncharacterized protein</fullName>
    </submittedName>
</protein>
<name>A0A1P8DUN8_9CAUD</name>
<dbReference type="KEGG" id="vg:54979327"/>
<accession>A0A1P8DUN8</accession>
<proteinExistence type="predicted"/>
<reference evidence="1 2" key="1">
    <citation type="submission" date="2016-04" db="EMBL/GenBank/DDBJ databases">
        <title>An efficient strategy for bacteriophage contamination control in bacterial fermentation.</title>
        <authorList>
            <person name="Xing S."/>
            <person name="Sun Q."/>
            <person name="An X."/>
            <person name="Mi Z."/>
            <person name="Tong Y."/>
        </authorList>
    </citation>
    <scope>NUCLEOTIDE SEQUENCE [LARGE SCALE GENOMIC DNA]</scope>
</reference>
<evidence type="ECO:0000313" key="1">
    <source>
        <dbReference type="EMBL" id="APU93222.1"/>
    </source>
</evidence>
<dbReference type="GeneID" id="54979327"/>
<evidence type="ECO:0000313" key="2">
    <source>
        <dbReference type="Proteomes" id="UP000225515"/>
    </source>
</evidence>
<dbReference type="RefSeq" id="YP_009789187.1">
    <property type="nucleotide sequence ID" value="NC_047810.1"/>
</dbReference>
<keyword evidence="2" id="KW-1185">Reference proteome</keyword>
<sequence length="76" mass="8710">MERNKYEREIVGLNGERAIVDVYRTLSAFNVTDPACQHAIKKLLCMGLRGHKDVITDLDDAIDSLNKMKIYLEQTK</sequence>
<dbReference type="Proteomes" id="UP000225515">
    <property type="component" value="Segment"/>
</dbReference>
<organism evidence="1 2">
    <name type="scientific">Escherichia phage vB_EcoS-IME253</name>
    <dbReference type="NCBI Taxonomy" id="1933412"/>
    <lineage>
        <taxon>Viruses</taxon>
        <taxon>Duplodnaviria</taxon>
        <taxon>Heunggongvirae</taxon>
        <taxon>Uroviricota</taxon>
        <taxon>Caudoviricetes</taxon>
        <taxon>Drexlerviridae</taxon>
        <taxon>Braunvirinae</taxon>
        <taxon>Rtpvirus</taxon>
        <taxon>Rtpvirus IME253</taxon>
    </lineage>
</organism>
<dbReference type="EMBL" id="KX130960">
    <property type="protein sequence ID" value="APU93222.1"/>
    <property type="molecule type" value="Genomic_DNA"/>
</dbReference>